<keyword evidence="3" id="KW-1185">Reference proteome</keyword>
<keyword evidence="1" id="KW-0812">Transmembrane</keyword>
<keyword evidence="1" id="KW-1133">Transmembrane helix</keyword>
<proteinExistence type="predicted"/>
<reference evidence="2 3" key="1">
    <citation type="submission" date="2019-08" db="EMBL/GenBank/DDBJ databases">
        <authorList>
            <person name="Lei W."/>
        </authorList>
    </citation>
    <scope>NUCLEOTIDE SEQUENCE [LARGE SCALE GENOMIC DNA]</scope>
    <source>
        <strain evidence="2 3">CCUG 58627</strain>
    </source>
</reference>
<dbReference type="NCBIfam" id="NF033493">
    <property type="entry name" value="MetS_like_NSS"/>
    <property type="match status" value="1"/>
</dbReference>
<dbReference type="Proteomes" id="UP000320791">
    <property type="component" value="Unassembled WGS sequence"/>
</dbReference>
<accession>A0A5C5UA69</accession>
<dbReference type="NCBIfam" id="NF033494">
    <property type="entry name" value="NSS_import_MetS"/>
    <property type="match status" value="1"/>
</dbReference>
<evidence type="ECO:0000313" key="2">
    <source>
        <dbReference type="EMBL" id="TWT23054.1"/>
    </source>
</evidence>
<name>A0A5C5UA69_9CORY</name>
<protein>
    <submittedName>
        <fullName evidence="2">Methionine/alanine import NSS transporter subunit MetS</fullName>
    </submittedName>
</protein>
<dbReference type="OrthoDB" id="6712920at2"/>
<dbReference type="AlphaFoldDB" id="A0A5C5UA69"/>
<dbReference type="RefSeq" id="WP_146325128.1">
    <property type="nucleotide sequence ID" value="NZ_BAABLR010000068.1"/>
</dbReference>
<dbReference type="EMBL" id="VOHM01000023">
    <property type="protein sequence ID" value="TWT23054.1"/>
    <property type="molecule type" value="Genomic_DNA"/>
</dbReference>
<evidence type="ECO:0000256" key="1">
    <source>
        <dbReference type="SAM" id="Phobius"/>
    </source>
</evidence>
<comment type="caution">
    <text evidence="2">The sequence shown here is derived from an EMBL/GenBank/DDBJ whole genome shotgun (WGS) entry which is preliminary data.</text>
</comment>
<sequence length="56" mass="6185">MSGIAIMMMVLFIVVIWGGLIVSILALRRNPDEMSGELGTSEYATDDVLISHEHDH</sequence>
<gene>
    <name evidence="2" type="primary">metS</name>
    <name evidence="2" type="ORF">FRX94_09945</name>
</gene>
<evidence type="ECO:0000313" key="3">
    <source>
        <dbReference type="Proteomes" id="UP000320791"/>
    </source>
</evidence>
<keyword evidence="1" id="KW-0472">Membrane</keyword>
<organism evidence="2 3">
    <name type="scientific">Corynebacterium canis</name>
    <dbReference type="NCBI Taxonomy" id="679663"/>
    <lineage>
        <taxon>Bacteria</taxon>
        <taxon>Bacillati</taxon>
        <taxon>Actinomycetota</taxon>
        <taxon>Actinomycetes</taxon>
        <taxon>Mycobacteriales</taxon>
        <taxon>Corynebacteriaceae</taxon>
        <taxon>Corynebacterium</taxon>
    </lineage>
</organism>
<dbReference type="InterPro" id="IPR031596">
    <property type="entry name" value="MaAIMP_sms"/>
</dbReference>
<feature type="transmembrane region" description="Helical" evidence="1">
    <location>
        <begin position="6"/>
        <end position="27"/>
    </location>
</feature>
<dbReference type="Pfam" id="PF16951">
    <property type="entry name" value="MaAIMP_sms"/>
    <property type="match status" value="1"/>
</dbReference>